<reference evidence="1" key="1">
    <citation type="journal article" date="2014" name="Int. J. Syst. Evol. Microbiol.">
        <title>Complete genome sequence of Corynebacterium casei LMG S-19264T (=DSM 44701T), isolated from a smear-ripened cheese.</title>
        <authorList>
            <consortium name="US DOE Joint Genome Institute (JGI-PGF)"/>
            <person name="Walter F."/>
            <person name="Albersmeier A."/>
            <person name="Kalinowski J."/>
            <person name="Ruckert C."/>
        </authorList>
    </citation>
    <scope>NUCLEOTIDE SEQUENCE</scope>
    <source>
        <strain evidence="1">KCTC 42731</strain>
    </source>
</reference>
<name>A0A919EQ54_9GAMM</name>
<gene>
    <name evidence="1" type="ORF">GCM10017161_40600</name>
</gene>
<keyword evidence="2" id="KW-1185">Reference proteome</keyword>
<dbReference type="AlphaFoldDB" id="A0A919EQ54"/>
<dbReference type="Proteomes" id="UP000623842">
    <property type="component" value="Unassembled WGS sequence"/>
</dbReference>
<organism evidence="1 2">
    <name type="scientific">Thalassotalea marina</name>
    <dbReference type="NCBI Taxonomy" id="1673741"/>
    <lineage>
        <taxon>Bacteria</taxon>
        <taxon>Pseudomonadati</taxon>
        <taxon>Pseudomonadota</taxon>
        <taxon>Gammaproteobacteria</taxon>
        <taxon>Alteromonadales</taxon>
        <taxon>Colwelliaceae</taxon>
        <taxon>Thalassotalea</taxon>
    </lineage>
</organism>
<proteinExistence type="predicted"/>
<accession>A0A919EQ54</accession>
<dbReference type="RefSeq" id="WP_189774542.1">
    <property type="nucleotide sequence ID" value="NZ_BNCK01000013.1"/>
</dbReference>
<evidence type="ECO:0000313" key="2">
    <source>
        <dbReference type="Proteomes" id="UP000623842"/>
    </source>
</evidence>
<reference evidence="1" key="2">
    <citation type="submission" date="2020-09" db="EMBL/GenBank/DDBJ databases">
        <authorList>
            <person name="Sun Q."/>
            <person name="Kim S."/>
        </authorList>
    </citation>
    <scope>NUCLEOTIDE SEQUENCE</scope>
    <source>
        <strain evidence="1">KCTC 42731</strain>
    </source>
</reference>
<dbReference type="EMBL" id="BNCK01000013">
    <property type="protein sequence ID" value="GHG06765.1"/>
    <property type="molecule type" value="Genomic_DNA"/>
</dbReference>
<sequence length="138" mass="15329">MMVHDTLPITIKADKEAGRRFPTLGAVCNKLEAQLNFIAMTAGWFADENHEVTLSFDISTNALTATDLVQQGDEVIEIADDAILIFHQGTFHYHGILSITQPEQQIILQQKAVLPLLLDKKCILMLNVVAQRESLSTL</sequence>
<protein>
    <submittedName>
        <fullName evidence="1">Uncharacterized protein</fullName>
    </submittedName>
</protein>
<evidence type="ECO:0000313" key="1">
    <source>
        <dbReference type="EMBL" id="GHG06765.1"/>
    </source>
</evidence>
<comment type="caution">
    <text evidence="1">The sequence shown here is derived from an EMBL/GenBank/DDBJ whole genome shotgun (WGS) entry which is preliminary data.</text>
</comment>